<evidence type="ECO:0000256" key="2">
    <source>
        <dbReference type="SAM" id="Phobius"/>
    </source>
</evidence>
<organism evidence="4 5">
    <name type="scientific">Nocardioides marmorisolisilvae</name>
    <dbReference type="NCBI Taxonomy" id="1542737"/>
    <lineage>
        <taxon>Bacteria</taxon>
        <taxon>Bacillati</taxon>
        <taxon>Actinomycetota</taxon>
        <taxon>Actinomycetes</taxon>
        <taxon>Propionibacteriales</taxon>
        <taxon>Nocardioidaceae</taxon>
        <taxon>Nocardioides</taxon>
    </lineage>
</organism>
<keyword evidence="2" id="KW-0812">Transmembrane</keyword>
<accession>A0A3N0DZN5</accession>
<protein>
    <submittedName>
        <fullName evidence="4">DUF4190 domain-containing protein</fullName>
    </submittedName>
</protein>
<sequence length="178" mass="18715">MSDSSGGPTPDGPQFNPQSAYPIGQEPPGQAPPPTYGQAQYGQPYGQQQYGQPQYGQQQYVQQQPGYGQPYHQPFTSYVAPDHPKATTALVLGLVSVVGGLMCGLPLIAAPFAWVTGMRARREIRESNGQLGGDGSAQAGMILGIVGTVLLTLALIGVILLIVLFAVDAQRVADYGTV</sequence>
<dbReference type="EMBL" id="RJSG01000001">
    <property type="protein sequence ID" value="RNL81069.1"/>
    <property type="molecule type" value="Genomic_DNA"/>
</dbReference>
<gene>
    <name evidence="4" type="ORF">EFL95_01425</name>
</gene>
<dbReference type="InterPro" id="IPR025241">
    <property type="entry name" value="DUF4190"/>
</dbReference>
<dbReference type="Pfam" id="PF13828">
    <property type="entry name" value="DUF4190"/>
    <property type="match status" value="1"/>
</dbReference>
<keyword evidence="5" id="KW-1185">Reference proteome</keyword>
<keyword evidence="2" id="KW-1133">Transmembrane helix</keyword>
<feature type="transmembrane region" description="Helical" evidence="2">
    <location>
        <begin position="142"/>
        <end position="167"/>
    </location>
</feature>
<feature type="compositionally biased region" description="Low complexity" evidence="1">
    <location>
        <begin position="36"/>
        <end position="63"/>
    </location>
</feature>
<keyword evidence="2" id="KW-0472">Membrane</keyword>
<evidence type="ECO:0000313" key="4">
    <source>
        <dbReference type="EMBL" id="RNL81069.1"/>
    </source>
</evidence>
<feature type="transmembrane region" description="Helical" evidence="2">
    <location>
        <begin position="89"/>
        <end position="115"/>
    </location>
</feature>
<feature type="region of interest" description="Disordered" evidence="1">
    <location>
        <begin position="1"/>
        <end position="63"/>
    </location>
</feature>
<name>A0A3N0DZN5_9ACTN</name>
<evidence type="ECO:0000256" key="1">
    <source>
        <dbReference type="SAM" id="MobiDB-lite"/>
    </source>
</evidence>
<dbReference type="AlphaFoldDB" id="A0A3N0DZN5"/>
<evidence type="ECO:0000313" key="5">
    <source>
        <dbReference type="Proteomes" id="UP000277094"/>
    </source>
</evidence>
<dbReference type="RefSeq" id="WP_123232274.1">
    <property type="nucleotide sequence ID" value="NZ_RJSG01000001.1"/>
</dbReference>
<proteinExistence type="predicted"/>
<dbReference type="Proteomes" id="UP000277094">
    <property type="component" value="Unassembled WGS sequence"/>
</dbReference>
<dbReference type="OrthoDB" id="3733716at2"/>
<comment type="caution">
    <text evidence="4">The sequence shown here is derived from an EMBL/GenBank/DDBJ whole genome shotgun (WGS) entry which is preliminary data.</text>
</comment>
<feature type="domain" description="DUF4190" evidence="3">
    <location>
        <begin position="86"/>
        <end position="153"/>
    </location>
</feature>
<evidence type="ECO:0000259" key="3">
    <source>
        <dbReference type="Pfam" id="PF13828"/>
    </source>
</evidence>
<reference evidence="4 5" key="1">
    <citation type="submission" date="2018-11" db="EMBL/GenBank/DDBJ databases">
        <authorList>
            <person name="Li F."/>
        </authorList>
    </citation>
    <scope>NUCLEOTIDE SEQUENCE [LARGE SCALE GENOMIC DNA]</scope>
    <source>
        <strain evidence="4 5">KIS18-7</strain>
    </source>
</reference>